<sequence>MDALIRLYIEQLQSSDKNIRNAGYTGLLAAADEVVDWAYECWDLLKNDLTHSDHHRRTIAVQLLSKLAKSDPEKRMMDDFPSLMAVTRDEKFATVRHSLQSLWQIGLAGPEQRELLIEGLCLRYEDCIDEKNYTLIRYDIVHSMRRLYDQVPEPFIRQTALDLIEKESDVKYRRKYAGEWKKAVKGPT</sequence>
<protein>
    <recommendedName>
        <fullName evidence="3">HEAT repeat protein</fullName>
    </recommendedName>
</protein>
<organism evidence="1 2">
    <name type="scientific">Paenibacillus cellulosilyticus</name>
    <dbReference type="NCBI Taxonomy" id="375489"/>
    <lineage>
        <taxon>Bacteria</taxon>
        <taxon>Bacillati</taxon>
        <taxon>Bacillota</taxon>
        <taxon>Bacilli</taxon>
        <taxon>Bacillales</taxon>
        <taxon>Paenibacillaceae</taxon>
        <taxon>Paenibacillus</taxon>
    </lineage>
</organism>
<dbReference type="EMBL" id="QGTQ01000013">
    <property type="protein sequence ID" value="PWV99729.1"/>
    <property type="molecule type" value="Genomic_DNA"/>
</dbReference>
<accession>A0A2V2YRC0</accession>
<comment type="caution">
    <text evidence="1">The sequence shown here is derived from an EMBL/GenBank/DDBJ whole genome shotgun (WGS) entry which is preliminary data.</text>
</comment>
<evidence type="ECO:0000313" key="1">
    <source>
        <dbReference type="EMBL" id="PWV99729.1"/>
    </source>
</evidence>
<dbReference type="Proteomes" id="UP000246635">
    <property type="component" value="Unassembled WGS sequence"/>
</dbReference>
<reference evidence="1 2" key="1">
    <citation type="submission" date="2018-05" db="EMBL/GenBank/DDBJ databases">
        <title>Genomic Encyclopedia of Type Strains, Phase III (KMG-III): the genomes of soil and plant-associated and newly described type strains.</title>
        <authorList>
            <person name="Whitman W."/>
        </authorList>
    </citation>
    <scope>NUCLEOTIDE SEQUENCE [LARGE SCALE GENOMIC DNA]</scope>
    <source>
        <strain evidence="1 2">CECT 5696</strain>
    </source>
</reference>
<dbReference type="RefSeq" id="WP_110045112.1">
    <property type="nucleotide sequence ID" value="NZ_CP054612.1"/>
</dbReference>
<dbReference type="Gene3D" id="1.25.10.10">
    <property type="entry name" value="Leucine-rich Repeat Variant"/>
    <property type="match status" value="1"/>
</dbReference>
<gene>
    <name evidence="1" type="ORF">DFQ01_113103</name>
</gene>
<evidence type="ECO:0008006" key="3">
    <source>
        <dbReference type="Google" id="ProtNLM"/>
    </source>
</evidence>
<dbReference type="OrthoDB" id="5510862at2"/>
<evidence type="ECO:0000313" key="2">
    <source>
        <dbReference type="Proteomes" id="UP000246635"/>
    </source>
</evidence>
<dbReference type="InterPro" id="IPR016024">
    <property type="entry name" value="ARM-type_fold"/>
</dbReference>
<proteinExistence type="predicted"/>
<dbReference type="InterPro" id="IPR011989">
    <property type="entry name" value="ARM-like"/>
</dbReference>
<name>A0A2V2YRC0_9BACL</name>
<keyword evidence="2" id="KW-1185">Reference proteome</keyword>
<dbReference type="AlphaFoldDB" id="A0A2V2YRC0"/>
<dbReference type="SUPFAM" id="SSF48371">
    <property type="entry name" value="ARM repeat"/>
    <property type="match status" value="1"/>
</dbReference>